<sequence length="77" mass="9294">MKHLIRLYQSYVSPLFKPQCRYQPTCSQYAIESLDRFGFMKGTYLMLLRILRCNPLFKPGYDPVPEKFQFFFKSRDV</sequence>
<dbReference type="PANTHER" id="PTHR33383">
    <property type="entry name" value="MEMBRANE PROTEIN INSERTION EFFICIENCY FACTOR-RELATED"/>
    <property type="match status" value="1"/>
</dbReference>
<dbReference type="AlphaFoldDB" id="A0A381RYP6"/>
<proteinExistence type="inferred from homology"/>
<organism evidence="1">
    <name type="scientific">marine metagenome</name>
    <dbReference type="NCBI Taxonomy" id="408172"/>
    <lineage>
        <taxon>unclassified sequences</taxon>
        <taxon>metagenomes</taxon>
        <taxon>ecological metagenomes</taxon>
    </lineage>
</organism>
<dbReference type="EMBL" id="UINC01002397">
    <property type="protein sequence ID" value="SUZ96251.1"/>
    <property type="molecule type" value="Genomic_DNA"/>
</dbReference>
<evidence type="ECO:0008006" key="2">
    <source>
        <dbReference type="Google" id="ProtNLM"/>
    </source>
</evidence>
<gene>
    <name evidence="1" type="ORF">METZ01_LOCUS49105</name>
</gene>
<dbReference type="HAMAP" id="MF_00386">
    <property type="entry name" value="UPF0161_YidD"/>
    <property type="match status" value="1"/>
</dbReference>
<accession>A0A381RYP6</accession>
<reference evidence="1" key="1">
    <citation type="submission" date="2018-05" db="EMBL/GenBank/DDBJ databases">
        <authorList>
            <person name="Lanie J.A."/>
            <person name="Ng W.-L."/>
            <person name="Kazmierczak K.M."/>
            <person name="Andrzejewski T.M."/>
            <person name="Davidsen T.M."/>
            <person name="Wayne K.J."/>
            <person name="Tettelin H."/>
            <person name="Glass J.I."/>
            <person name="Rusch D."/>
            <person name="Podicherti R."/>
            <person name="Tsui H.-C.T."/>
            <person name="Winkler M.E."/>
        </authorList>
    </citation>
    <scope>NUCLEOTIDE SEQUENCE</scope>
</reference>
<dbReference type="Pfam" id="PF01809">
    <property type="entry name" value="YidD"/>
    <property type="match status" value="1"/>
</dbReference>
<dbReference type="PANTHER" id="PTHR33383:SF1">
    <property type="entry name" value="MEMBRANE PROTEIN INSERTION EFFICIENCY FACTOR-RELATED"/>
    <property type="match status" value="1"/>
</dbReference>
<dbReference type="SMART" id="SM01234">
    <property type="entry name" value="Haemolytic"/>
    <property type="match status" value="1"/>
</dbReference>
<name>A0A381RYP6_9ZZZZ</name>
<evidence type="ECO:0000313" key="1">
    <source>
        <dbReference type="EMBL" id="SUZ96251.1"/>
    </source>
</evidence>
<protein>
    <recommendedName>
        <fullName evidence="2">Membrane protein insertion efficiency factor YidD</fullName>
    </recommendedName>
</protein>
<dbReference type="NCBIfam" id="TIGR00278">
    <property type="entry name" value="membrane protein insertion efficiency factor YidD"/>
    <property type="match status" value="1"/>
</dbReference>
<dbReference type="InterPro" id="IPR002696">
    <property type="entry name" value="Membr_insert_effic_factor_YidD"/>
</dbReference>